<dbReference type="SUPFAM" id="SSF47473">
    <property type="entry name" value="EF-hand"/>
    <property type="match status" value="1"/>
</dbReference>
<sequence length="208" mass="24055">MIYLKGQSELRDEELSKDSQESNWFSAPSALRVYGQYLNLDKDHNGMLSKEELSRYGTGTLTSVFLDRVFQECLTYDGEMDYKTYLDFVLALENRKEPAALQYIFKLLDIENKGSLNVFSLNYFFRAIQEQMKIHGQDPVAFHDVKDEIFDMVKPRDPYRITLQDLIQSSQGDTVCTILIDLNGFWTYENREVLVAPDGESPADIEDT</sequence>
<accession>A0ABN9L265</accession>
<dbReference type="Proteomes" id="UP001176940">
    <property type="component" value="Unassembled WGS sequence"/>
</dbReference>
<reference evidence="5" key="1">
    <citation type="submission" date="2023-07" db="EMBL/GenBank/DDBJ databases">
        <authorList>
            <person name="Stuckert A."/>
        </authorList>
    </citation>
    <scope>NUCLEOTIDE SEQUENCE</scope>
</reference>
<keyword evidence="4" id="KW-0106">Calcium</keyword>
<evidence type="ECO:0000256" key="2">
    <source>
        <dbReference type="ARBA" id="ARBA00022490"/>
    </source>
</evidence>
<evidence type="ECO:0000256" key="4">
    <source>
        <dbReference type="ARBA" id="ARBA00022837"/>
    </source>
</evidence>
<evidence type="ECO:0008006" key="7">
    <source>
        <dbReference type="Google" id="ProtNLM"/>
    </source>
</evidence>
<keyword evidence="3" id="KW-0479">Metal-binding</keyword>
<dbReference type="PANTHER" id="PTHR12085">
    <property type="entry name" value="SERINE/THREONINE-PROTEIN PHOSPHATASE 2A REGULATORY SUBUNIT B'' SUBUNIT GAMMA"/>
    <property type="match status" value="1"/>
</dbReference>
<dbReference type="InterPro" id="IPR039865">
    <property type="entry name" value="PPP2R3C"/>
</dbReference>
<dbReference type="InterPro" id="IPR018247">
    <property type="entry name" value="EF_Hand_1_Ca_BS"/>
</dbReference>
<organism evidence="5 6">
    <name type="scientific">Ranitomeya imitator</name>
    <name type="common">mimic poison frog</name>
    <dbReference type="NCBI Taxonomy" id="111125"/>
    <lineage>
        <taxon>Eukaryota</taxon>
        <taxon>Metazoa</taxon>
        <taxon>Chordata</taxon>
        <taxon>Craniata</taxon>
        <taxon>Vertebrata</taxon>
        <taxon>Euteleostomi</taxon>
        <taxon>Amphibia</taxon>
        <taxon>Batrachia</taxon>
        <taxon>Anura</taxon>
        <taxon>Neobatrachia</taxon>
        <taxon>Hyloidea</taxon>
        <taxon>Dendrobatidae</taxon>
        <taxon>Dendrobatinae</taxon>
        <taxon>Ranitomeya</taxon>
    </lineage>
</organism>
<dbReference type="Gene3D" id="1.10.238.10">
    <property type="entry name" value="EF-hand"/>
    <property type="match status" value="1"/>
</dbReference>
<dbReference type="InterPro" id="IPR011992">
    <property type="entry name" value="EF-hand-dom_pair"/>
</dbReference>
<comment type="caution">
    <text evidence="5">The sequence shown here is derived from an EMBL/GenBank/DDBJ whole genome shotgun (WGS) entry which is preliminary data.</text>
</comment>
<keyword evidence="6" id="KW-1185">Reference proteome</keyword>
<dbReference type="PROSITE" id="PS00018">
    <property type="entry name" value="EF_HAND_1"/>
    <property type="match status" value="1"/>
</dbReference>
<keyword evidence="2" id="KW-0963">Cytoplasm</keyword>
<gene>
    <name evidence="5" type="ORF">RIMI_LOCUS3352680</name>
</gene>
<evidence type="ECO:0000313" key="6">
    <source>
        <dbReference type="Proteomes" id="UP001176940"/>
    </source>
</evidence>
<dbReference type="PANTHER" id="PTHR12085:SF3">
    <property type="entry name" value="SERINE_THREONINE-PROTEIN PHOSPHATASE 2A REGULATORY SUBUNIT B'' SUBUNIT GAMMA"/>
    <property type="match status" value="1"/>
</dbReference>
<comment type="subcellular location">
    <subcellularLocation>
        <location evidence="1">Cytoplasm</location>
    </subcellularLocation>
</comment>
<dbReference type="EMBL" id="CAUEEQ010005002">
    <property type="protein sequence ID" value="CAJ0928318.1"/>
    <property type="molecule type" value="Genomic_DNA"/>
</dbReference>
<evidence type="ECO:0000256" key="3">
    <source>
        <dbReference type="ARBA" id="ARBA00022723"/>
    </source>
</evidence>
<protein>
    <recommendedName>
        <fullName evidence="7">Serine/threonine-protein phosphatase 2A regulatory subunit B'' subunit gamma</fullName>
    </recommendedName>
</protein>
<proteinExistence type="predicted"/>
<evidence type="ECO:0000256" key="1">
    <source>
        <dbReference type="ARBA" id="ARBA00004496"/>
    </source>
</evidence>
<name>A0ABN9L265_9NEOB</name>
<evidence type="ECO:0000313" key="5">
    <source>
        <dbReference type="EMBL" id="CAJ0928318.1"/>
    </source>
</evidence>